<proteinExistence type="predicted"/>
<sequence length="947" mass="108353">MFNDNLSTPWHLCRNPTTYTKNGTSQKQIEESNKENEEYEDMRKSYEKIQSFTNEVSINSEKTTRKYMKCIYSSCDELHSQETIYSVILTMPFETYDHREDKENIPVNGNGENIYYGAPSEGELGADEEFEPFLPLDQTPPPLEDESLEYEVSDERNMELSHDERNNEGDNLLTNESSNEEINRTNFPIPSQYNVSIDETSFQHPYYYDVTIRISPTSQNDEITDTVGNSNNNVPTHDRTTNLRRNEVVHLHDLFRYQYRVQIDYDNQTVPPNMASTDANGIIRINLNFFCLITGTNNARERILSYLPEDRENNLYTLDEYLRAALAAFPGLDGIYEDLRNIQFIFPLCDFCDEDTYGHSPDGNISIMGLRNFIISILTFNLSPLSCTIRIKEDNIPDVFDRAFEQFESFRRSYDNSLTAREFSRLLPLDQMFHSPSGSNVLTQSLTNGYRNIITEEENIRNDGVLIDGRWTGVVEPLQRRIYLQSLEQMLNEEVVVNNGRSDETLTDEGRNNSNILNSNQISNERPQNPNPNPSSSYNLLNYSINQQMSSIMNTPQQRYQNPISRHNNPYFLSPNYNIIYQPYQIYIPILISPPTPHVNAIPPFITPSQHYHNLYPSGHGIQPSYPQNNLNYPIGHGIQSSYPPNNLNIPNGNGIQSSYPLNNINFLNIPNGHGIQSSYPPNNMNFLNIPNGHGIQLSYPSNNLNYLNNPNYLNSTNNFSNTLPSIHIHPRNPHHYSQNISQPSEDNRFNFTGNNTVQNGEQVHLNLLSEMELNNNVANSQEVLSSLNILPGMELNSHVTNSQEFSSRSNLLSEMESNNNATNSQEDSSQNRSLEREERFRRELYEATLLLLDSVNYNTDFFELGLADGRLLRNRFANPRTSDNQRILSDRSNGNASSDNYRIVTGTSLPSNGYDESSTVGRSVPSNANGRIIFGNPNSYEEGNRN</sequence>
<feature type="region of interest" description="Disordered" evidence="1">
    <location>
        <begin position="17"/>
        <end position="39"/>
    </location>
</feature>
<feature type="compositionally biased region" description="Basic and acidic residues" evidence="1">
    <location>
        <begin position="501"/>
        <end position="511"/>
    </location>
</feature>
<reference evidence="3" key="1">
    <citation type="submission" date="2017-02" db="UniProtKB">
        <authorList>
            <consortium name="WormBaseParasite"/>
        </authorList>
    </citation>
    <scope>IDENTIFICATION</scope>
</reference>
<feature type="compositionally biased region" description="Polar residues" evidence="1">
    <location>
        <begin position="822"/>
        <end position="832"/>
    </location>
</feature>
<feature type="region of interest" description="Disordered" evidence="1">
    <location>
        <begin position="156"/>
        <end position="176"/>
    </location>
</feature>
<feature type="compositionally biased region" description="Basic and acidic residues" evidence="1">
    <location>
        <begin position="28"/>
        <end position="39"/>
    </location>
</feature>
<feature type="region of interest" description="Disordered" evidence="1">
    <location>
        <begin position="801"/>
        <end position="836"/>
    </location>
</feature>
<protein>
    <submittedName>
        <fullName evidence="3">Helitron_like_N domain-containing protein</fullName>
    </submittedName>
</protein>
<dbReference type="AlphaFoldDB" id="A0A0N4ZZE7"/>
<name>A0A0N4ZZE7_PARTI</name>
<organism evidence="2 3">
    <name type="scientific">Parastrongyloides trichosuri</name>
    <name type="common">Possum-specific nematode worm</name>
    <dbReference type="NCBI Taxonomy" id="131310"/>
    <lineage>
        <taxon>Eukaryota</taxon>
        <taxon>Metazoa</taxon>
        <taxon>Ecdysozoa</taxon>
        <taxon>Nematoda</taxon>
        <taxon>Chromadorea</taxon>
        <taxon>Rhabditida</taxon>
        <taxon>Tylenchina</taxon>
        <taxon>Panagrolaimomorpha</taxon>
        <taxon>Strongyloidoidea</taxon>
        <taxon>Strongyloididae</taxon>
        <taxon>Parastrongyloides</taxon>
    </lineage>
</organism>
<feature type="compositionally biased region" description="Low complexity" evidence="1">
    <location>
        <begin position="512"/>
        <end position="539"/>
    </location>
</feature>
<feature type="region of interest" description="Disordered" evidence="1">
    <location>
        <begin position="501"/>
        <end position="539"/>
    </location>
</feature>
<feature type="compositionally biased region" description="Low complexity" evidence="1">
    <location>
        <begin position="807"/>
        <end position="821"/>
    </location>
</feature>
<evidence type="ECO:0000313" key="3">
    <source>
        <dbReference type="WBParaSite" id="PTRK_0001425700.1"/>
    </source>
</evidence>
<accession>A0A0N4ZZE7</accession>
<dbReference type="Proteomes" id="UP000038045">
    <property type="component" value="Unplaced"/>
</dbReference>
<dbReference type="WBParaSite" id="PTRK_0001425700.1">
    <property type="protein sequence ID" value="PTRK_0001425700.1"/>
    <property type="gene ID" value="PTRK_0001425700"/>
</dbReference>
<feature type="compositionally biased region" description="Basic and acidic residues" evidence="1">
    <location>
        <begin position="156"/>
        <end position="168"/>
    </location>
</feature>
<evidence type="ECO:0000256" key="1">
    <source>
        <dbReference type="SAM" id="MobiDB-lite"/>
    </source>
</evidence>
<keyword evidence="2" id="KW-1185">Reference proteome</keyword>
<feature type="compositionally biased region" description="Polar residues" evidence="1">
    <location>
        <begin position="17"/>
        <end position="27"/>
    </location>
</feature>
<feature type="region of interest" description="Disordered" evidence="1">
    <location>
        <begin position="884"/>
        <end position="903"/>
    </location>
</feature>
<evidence type="ECO:0000313" key="2">
    <source>
        <dbReference type="Proteomes" id="UP000038045"/>
    </source>
</evidence>